<dbReference type="AlphaFoldDB" id="A0A9R1X609"/>
<reference evidence="1 2" key="1">
    <citation type="journal article" date="2017" name="Nat. Commun.">
        <title>Genome assembly with in vitro proximity ligation data and whole-genome triplication in lettuce.</title>
        <authorList>
            <person name="Reyes-Chin-Wo S."/>
            <person name="Wang Z."/>
            <person name="Yang X."/>
            <person name="Kozik A."/>
            <person name="Arikit S."/>
            <person name="Song C."/>
            <person name="Xia L."/>
            <person name="Froenicke L."/>
            <person name="Lavelle D.O."/>
            <person name="Truco M.J."/>
            <person name="Xia R."/>
            <person name="Zhu S."/>
            <person name="Xu C."/>
            <person name="Xu H."/>
            <person name="Xu X."/>
            <person name="Cox K."/>
            <person name="Korf I."/>
            <person name="Meyers B.C."/>
            <person name="Michelmore R.W."/>
        </authorList>
    </citation>
    <scope>NUCLEOTIDE SEQUENCE [LARGE SCALE GENOMIC DNA]</scope>
    <source>
        <strain evidence="2">cv. Salinas</strain>
        <tissue evidence="1">Seedlings</tissue>
    </source>
</reference>
<organism evidence="1 2">
    <name type="scientific">Lactuca sativa</name>
    <name type="common">Garden lettuce</name>
    <dbReference type="NCBI Taxonomy" id="4236"/>
    <lineage>
        <taxon>Eukaryota</taxon>
        <taxon>Viridiplantae</taxon>
        <taxon>Streptophyta</taxon>
        <taxon>Embryophyta</taxon>
        <taxon>Tracheophyta</taxon>
        <taxon>Spermatophyta</taxon>
        <taxon>Magnoliopsida</taxon>
        <taxon>eudicotyledons</taxon>
        <taxon>Gunneridae</taxon>
        <taxon>Pentapetalae</taxon>
        <taxon>asterids</taxon>
        <taxon>campanulids</taxon>
        <taxon>Asterales</taxon>
        <taxon>Asteraceae</taxon>
        <taxon>Cichorioideae</taxon>
        <taxon>Cichorieae</taxon>
        <taxon>Lactucinae</taxon>
        <taxon>Lactuca</taxon>
    </lineage>
</organism>
<keyword evidence="2" id="KW-1185">Reference proteome</keyword>
<protein>
    <submittedName>
        <fullName evidence="1">Uncharacterized protein</fullName>
    </submittedName>
</protein>
<accession>A0A9R1X609</accession>
<proteinExistence type="predicted"/>
<evidence type="ECO:0000313" key="2">
    <source>
        <dbReference type="Proteomes" id="UP000235145"/>
    </source>
</evidence>
<dbReference type="Proteomes" id="UP000235145">
    <property type="component" value="Unassembled WGS sequence"/>
</dbReference>
<sequence length="129" mass="14218">MYELGVVANGGVAIPFNNPVNEGEIPVNGPIAAVNVDVPIAPVNALEPDNQIAMRDNTHVPSNEFGFCKWMMVGQESFRSITRSYYRGAAGALLGLHKWCTLIKYNHEVCTFVAKIIKQQTPICHYQPC</sequence>
<name>A0A9R1X609_LACSA</name>
<dbReference type="EMBL" id="NBSK02000006">
    <property type="protein sequence ID" value="KAJ0202090.1"/>
    <property type="molecule type" value="Genomic_DNA"/>
</dbReference>
<comment type="caution">
    <text evidence="1">The sequence shown here is derived from an EMBL/GenBank/DDBJ whole genome shotgun (WGS) entry which is preliminary data.</text>
</comment>
<gene>
    <name evidence="1" type="ORF">LSAT_V11C600331370</name>
</gene>
<evidence type="ECO:0000313" key="1">
    <source>
        <dbReference type="EMBL" id="KAJ0202090.1"/>
    </source>
</evidence>